<feature type="transmembrane region" description="Helical" evidence="1">
    <location>
        <begin position="48"/>
        <end position="69"/>
    </location>
</feature>
<proteinExistence type="predicted"/>
<accession>A0A5N6XSA3</accession>
<dbReference type="EMBL" id="ML737202">
    <property type="protein sequence ID" value="KAE8336047.1"/>
    <property type="molecule type" value="Genomic_DNA"/>
</dbReference>
<dbReference type="Proteomes" id="UP000325558">
    <property type="component" value="Unassembled WGS sequence"/>
</dbReference>
<protein>
    <submittedName>
        <fullName evidence="2">Uncharacterized protein</fullName>
    </submittedName>
</protein>
<gene>
    <name evidence="2" type="ORF">BDV24DRAFT_142510</name>
</gene>
<organism evidence="2">
    <name type="scientific">Aspergillus arachidicola</name>
    <dbReference type="NCBI Taxonomy" id="656916"/>
    <lineage>
        <taxon>Eukaryota</taxon>
        <taxon>Fungi</taxon>
        <taxon>Dikarya</taxon>
        <taxon>Ascomycota</taxon>
        <taxon>Pezizomycotina</taxon>
        <taxon>Eurotiomycetes</taxon>
        <taxon>Eurotiomycetidae</taxon>
        <taxon>Eurotiales</taxon>
        <taxon>Aspergillaceae</taxon>
        <taxon>Aspergillus</taxon>
        <taxon>Aspergillus subgen. Circumdati</taxon>
    </lineage>
</organism>
<keyword evidence="1" id="KW-0472">Membrane</keyword>
<keyword evidence="1" id="KW-0812">Transmembrane</keyword>
<keyword evidence="1" id="KW-1133">Transmembrane helix</keyword>
<name>A0A5N6XSA3_9EURO</name>
<dbReference type="AlphaFoldDB" id="A0A5N6XSA3"/>
<reference evidence="2" key="1">
    <citation type="submission" date="2019-04" db="EMBL/GenBank/DDBJ databases">
        <title>Friends and foes A comparative genomics study of 23 Aspergillus species from section Flavi.</title>
        <authorList>
            <consortium name="DOE Joint Genome Institute"/>
            <person name="Kjaerbolling I."/>
            <person name="Vesth T."/>
            <person name="Frisvad J.C."/>
            <person name="Nybo J.L."/>
            <person name="Theobald S."/>
            <person name="Kildgaard S."/>
            <person name="Isbrandt T."/>
            <person name="Kuo A."/>
            <person name="Sato A."/>
            <person name="Lyhne E.K."/>
            <person name="Kogle M.E."/>
            <person name="Wiebenga A."/>
            <person name="Kun R.S."/>
            <person name="Lubbers R.J."/>
            <person name="Makela M.R."/>
            <person name="Barry K."/>
            <person name="Chovatia M."/>
            <person name="Clum A."/>
            <person name="Daum C."/>
            <person name="Haridas S."/>
            <person name="He G."/>
            <person name="LaButti K."/>
            <person name="Lipzen A."/>
            <person name="Mondo S."/>
            <person name="Riley R."/>
            <person name="Salamov A."/>
            <person name="Simmons B.A."/>
            <person name="Magnuson J.K."/>
            <person name="Henrissat B."/>
            <person name="Mortensen U.H."/>
            <person name="Larsen T.O."/>
            <person name="Devries R.P."/>
            <person name="Grigoriev I.V."/>
            <person name="Machida M."/>
            <person name="Baker S.E."/>
            <person name="Andersen M.R."/>
        </authorList>
    </citation>
    <scope>NUCLEOTIDE SEQUENCE</scope>
    <source>
        <strain evidence="2">CBS 117612</strain>
    </source>
</reference>
<evidence type="ECO:0000256" key="1">
    <source>
        <dbReference type="SAM" id="Phobius"/>
    </source>
</evidence>
<evidence type="ECO:0000313" key="2">
    <source>
        <dbReference type="EMBL" id="KAE8336047.1"/>
    </source>
</evidence>
<sequence length="110" mass="12750">MYRICYRTLLLALSAGFLPVPIRKLSHCPFCVYNAESVQGAFPPYALVVISNGDMVAWCIFSALTWWWLFPMTATGLCSGVVSQQCRWTVVASRRWLWWRGQRGKWEEQQ</sequence>